<evidence type="ECO:0000256" key="1">
    <source>
        <dbReference type="SAM" id="MobiDB-lite"/>
    </source>
</evidence>
<keyword evidence="3" id="KW-1185">Reference proteome</keyword>
<dbReference type="EMBL" id="CP049109">
    <property type="protein sequence ID" value="QIG81077.1"/>
    <property type="molecule type" value="Genomic_DNA"/>
</dbReference>
<dbReference type="AlphaFoldDB" id="A0A6G6Y8E9"/>
<dbReference type="KEGG" id="spzr:G5C33_15660"/>
<dbReference type="CDD" id="cd00882">
    <property type="entry name" value="Ras_like_GTPase"/>
    <property type="match status" value="1"/>
</dbReference>
<gene>
    <name evidence="2" type="ORF">G5C33_15660</name>
</gene>
<name>A0A6G6Y8E9_9SPHN</name>
<evidence type="ECO:0000313" key="3">
    <source>
        <dbReference type="Proteomes" id="UP000501568"/>
    </source>
</evidence>
<feature type="region of interest" description="Disordered" evidence="1">
    <location>
        <begin position="117"/>
        <end position="185"/>
    </location>
</feature>
<proteinExistence type="predicted"/>
<dbReference type="RefSeq" id="WP_165328004.1">
    <property type="nucleotide sequence ID" value="NZ_CP049109.1"/>
</dbReference>
<organism evidence="2 3">
    <name type="scientific">Stakelama tenebrarum</name>
    <dbReference type="NCBI Taxonomy" id="2711215"/>
    <lineage>
        <taxon>Bacteria</taxon>
        <taxon>Pseudomonadati</taxon>
        <taxon>Pseudomonadota</taxon>
        <taxon>Alphaproteobacteria</taxon>
        <taxon>Sphingomonadales</taxon>
        <taxon>Sphingomonadaceae</taxon>
        <taxon>Stakelama</taxon>
    </lineage>
</organism>
<accession>A0A6G6Y8E9</accession>
<protein>
    <submittedName>
        <fullName evidence="2">GTPase domain-containing protein</fullName>
    </submittedName>
</protein>
<sequence length="571" mass="63509">MSVQQLFATYSPRLFGTRDFSVFGELAREMIATGDDAAAGAEDVEGLLRMTVRALAADPSGLQTAADAIDAYVADVLPIRREAGLDGGEIAKLAAEAGVRNKLKPQTNLALRQAGVPPAPVAPEAQPEAGNGANEEENPPEKAAQEAQPDTEEPTEAAETETAFDEPENDEGARPARRPTNDAAFGNQPINYDIVCDILVKRYKPGRIRAVILGLATAGKTFFVQRLARNLPDYALLNYSGAVQLGGTKTDRTQGLIYYELRAIEKGVPSIDLFDVPGETFRELSGGDASEETQAASPHLQSLYAVMAAADLVIFIEPAFEVLEPDQYLSDGDDYEPYRRKDFEEEIRSQEPDTSLLELDQAVEARLRAFRQNHLNLIEHFPNNFEVVRARTAHLRNTARPALRSGDLDLFKAEIANFLKLDFASLDTQHRPLPIPGIYLLSKADEYERRVTASKGLFDRDPAQTLAEFVPARYKAYSRGFRLFGADFITSERRISEDDPVREFAGGKGAAGFSELLQHWVHPAVRLTRPVRWWEPWRLGQSWAQSPTRALAWRKRLDREFRDVWKRRTGA</sequence>
<dbReference type="Proteomes" id="UP000501568">
    <property type="component" value="Chromosome"/>
</dbReference>
<reference evidence="2 3" key="1">
    <citation type="submission" date="2020-02" db="EMBL/GenBank/DDBJ databases">
        <authorList>
            <person name="Zheng R.K."/>
            <person name="Sun C.M."/>
        </authorList>
    </citation>
    <scope>NUCLEOTIDE SEQUENCE [LARGE SCALE GENOMIC DNA]</scope>
    <source>
        <strain evidence="3">zrk23</strain>
    </source>
</reference>
<feature type="compositionally biased region" description="Acidic residues" evidence="1">
    <location>
        <begin position="149"/>
        <end position="170"/>
    </location>
</feature>
<evidence type="ECO:0000313" key="2">
    <source>
        <dbReference type="EMBL" id="QIG81077.1"/>
    </source>
</evidence>
<feature type="compositionally biased region" description="Low complexity" evidence="1">
    <location>
        <begin position="122"/>
        <end position="133"/>
    </location>
</feature>